<dbReference type="InterPro" id="IPR017930">
    <property type="entry name" value="Myb_dom"/>
</dbReference>
<dbReference type="AlphaFoldDB" id="A0A364L8G7"/>
<evidence type="ECO:0000259" key="6">
    <source>
        <dbReference type="PROSITE" id="PS50090"/>
    </source>
</evidence>
<evidence type="ECO:0000256" key="5">
    <source>
        <dbReference type="SAM" id="MobiDB-lite"/>
    </source>
</evidence>
<keyword evidence="1" id="KW-0805">Transcription regulation</keyword>
<proteinExistence type="predicted"/>
<dbReference type="InterPro" id="IPR009057">
    <property type="entry name" value="Homeodomain-like_sf"/>
</dbReference>
<keyword evidence="3" id="KW-0804">Transcription</keyword>
<dbReference type="Gene3D" id="1.10.10.60">
    <property type="entry name" value="Homeodomain-like"/>
    <property type="match status" value="3"/>
</dbReference>
<feature type="compositionally biased region" description="Low complexity" evidence="5">
    <location>
        <begin position="178"/>
        <end position="199"/>
    </location>
</feature>
<dbReference type="SUPFAM" id="SSF46689">
    <property type="entry name" value="Homeodomain-like"/>
    <property type="match status" value="2"/>
</dbReference>
<evidence type="ECO:0000313" key="9">
    <source>
        <dbReference type="Proteomes" id="UP000249363"/>
    </source>
</evidence>
<name>A0A364L8G7_TALAM</name>
<dbReference type="SMART" id="SM00717">
    <property type="entry name" value="SANT"/>
    <property type="match status" value="3"/>
</dbReference>
<evidence type="ECO:0000256" key="1">
    <source>
        <dbReference type="ARBA" id="ARBA00023015"/>
    </source>
</evidence>
<evidence type="ECO:0000259" key="7">
    <source>
        <dbReference type="PROSITE" id="PS51294"/>
    </source>
</evidence>
<reference evidence="8 9" key="1">
    <citation type="journal article" date="2017" name="Biotechnol. Biofuels">
        <title>Differential beta-glucosidase expression as a function of carbon source availability in Talaromyces amestolkiae: a genomic and proteomic approach.</title>
        <authorList>
            <person name="de Eugenio L.I."/>
            <person name="Mendez-Liter J.A."/>
            <person name="Nieto-Dominguez M."/>
            <person name="Alonso L."/>
            <person name="Gil-Munoz J."/>
            <person name="Barriuso J."/>
            <person name="Prieto A."/>
            <person name="Martinez M.J."/>
        </authorList>
    </citation>
    <scope>NUCLEOTIDE SEQUENCE [LARGE SCALE GENOMIC DNA]</scope>
    <source>
        <strain evidence="8 9">CIB</strain>
    </source>
</reference>
<keyword evidence="2" id="KW-0238">DNA-binding</keyword>
<feature type="compositionally biased region" description="Basic residues" evidence="5">
    <location>
        <begin position="150"/>
        <end position="162"/>
    </location>
</feature>
<dbReference type="PROSITE" id="PS51294">
    <property type="entry name" value="HTH_MYB"/>
    <property type="match status" value="3"/>
</dbReference>
<dbReference type="CDD" id="cd00167">
    <property type="entry name" value="SANT"/>
    <property type="match status" value="2"/>
</dbReference>
<keyword evidence="9" id="KW-1185">Reference proteome</keyword>
<evidence type="ECO:0000313" key="8">
    <source>
        <dbReference type="EMBL" id="RAO72079.1"/>
    </source>
</evidence>
<dbReference type="PROSITE" id="PS50090">
    <property type="entry name" value="MYB_LIKE"/>
    <property type="match status" value="3"/>
</dbReference>
<dbReference type="RefSeq" id="XP_040736594.1">
    <property type="nucleotide sequence ID" value="XM_040880859.1"/>
</dbReference>
<feature type="domain" description="HTH myb-type" evidence="7">
    <location>
        <begin position="110"/>
        <end position="160"/>
    </location>
</feature>
<dbReference type="OrthoDB" id="2143914at2759"/>
<dbReference type="Pfam" id="PF00249">
    <property type="entry name" value="Myb_DNA-binding"/>
    <property type="match status" value="1"/>
</dbReference>
<feature type="domain" description="HTH myb-type" evidence="7">
    <location>
        <begin position="1"/>
        <end position="57"/>
    </location>
</feature>
<dbReference type="GO" id="GO:0042795">
    <property type="term" value="P:snRNA transcription by RNA polymerase II"/>
    <property type="evidence" value="ECO:0007669"/>
    <property type="project" value="TreeGrafter"/>
</dbReference>
<dbReference type="STRING" id="1196081.A0A364L8G7"/>
<dbReference type="PANTHER" id="PTHR46621">
    <property type="entry name" value="SNRNA-ACTIVATING PROTEIN COMPLEX SUBUNIT 4"/>
    <property type="match status" value="1"/>
</dbReference>
<evidence type="ECO:0000256" key="2">
    <source>
        <dbReference type="ARBA" id="ARBA00023125"/>
    </source>
</evidence>
<protein>
    <submittedName>
        <fullName evidence="8">Uncharacterized protein</fullName>
    </submittedName>
</protein>
<feature type="region of interest" description="Disordered" evidence="5">
    <location>
        <begin position="146"/>
        <end position="199"/>
    </location>
</feature>
<dbReference type="Proteomes" id="UP000249363">
    <property type="component" value="Unassembled WGS sequence"/>
</dbReference>
<dbReference type="GO" id="GO:0000978">
    <property type="term" value="F:RNA polymerase II cis-regulatory region sequence-specific DNA binding"/>
    <property type="evidence" value="ECO:0007669"/>
    <property type="project" value="TreeGrafter"/>
</dbReference>
<evidence type="ECO:0000256" key="4">
    <source>
        <dbReference type="ARBA" id="ARBA00023242"/>
    </source>
</evidence>
<evidence type="ECO:0000256" key="3">
    <source>
        <dbReference type="ARBA" id="ARBA00023163"/>
    </source>
</evidence>
<keyword evidence="4" id="KW-0539">Nucleus</keyword>
<comment type="caution">
    <text evidence="8">The sequence shown here is derived from an EMBL/GenBank/DDBJ whole genome shotgun (WGS) entry which is preliminary data.</text>
</comment>
<organism evidence="8 9">
    <name type="scientific">Talaromyces amestolkiae</name>
    <dbReference type="NCBI Taxonomy" id="1196081"/>
    <lineage>
        <taxon>Eukaryota</taxon>
        <taxon>Fungi</taxon>
        <taxon>Dikarya</taxon>
        <taxon>Ascomycota</taxon>
        <taxon>Pezizomycotina</taxon>
        <taxon>Eurotiomycetes</taxon>
        <taxon>Eurotiomycetidae</taxon>
        <taxon>Eurotiales</taxon>
        <taxon>Trichocomaceae</taxon>
        <taxon>Talaromyces</taxon>
        <taxon>Talaromyces sect. Talaromyces</taxon>
    </lineage>
</organism>
<feature type="domain" description="HTH myb-type" evidence="7">
    <location>
        <begin position="60"/>
        <end position="108"/>
    </location>
</feature>
<dbReference type="PANTHER" id="PTHR46621:SF1">
    <property type="entry name" value="SNRNA-ACTIVATING PROTEIN COMPLEX SUBUNIT 4"/>
    <property type="match status" value="1"/>
</dbReference>
<feature type="domain" description="Myb-like" evidence="6">
    <location>
        <begin position="54"/>
        <end position="104"/>
    </location>
</feature>
<dbReference type="GO" id="GO:0001006">
    <property type="term" value="F:RNA polymerase III type 3 promoter sequence-specific DNA binding"/>
    <property type="evidence" value="ECO:0007669"/>
    <property type="project" value="TreeGrafter"/>
</dbReference>
<dbReference type="GO" id="GO:0019185">
    <property type="term" value="C:snRNA-activating protein complex"/>
    <property type="evidence" value="ECO:0007669"/>
    <property type="project" value="TreeGrafter"/>
</dbReference>
<feature type="domain" description="Myb-like" evidence="6">
    <location>
        <begin position="105"/>
        <end position="156"/>
    </location>
</feature>
<dbReference type="GeneID" id="63797306"/>
<feature type="domain" description="Myb-like" evidence="6">
    <location>
        <begin position="1"/>
        <end position="53"/>
    </location>
</feature>
<dbReference type="GO" id="GO:0042796">
    <property type="term" value="P:snRNA transcription by RNA polymerase III"/>
    <property type="evidence" value="ECO:0007669"/>
    <property type="project" value="TreeGrafter"/>
</dbReference>
<dbReference type="Pfam" id="PF13921">
    <property type="entry name" value="Myb_DNA-bind_6"/>
    <property type="match status" value="1"/>
</dbReference>
<dbReference type="InterPro" id="IPR001005">
    <property type="entry name" value="SANT/Myb"/>
</dbReference>
<dbReference type="EMBL" id="MIKG01000018">
    <property type="protein sequence ID" value="RAO72079.1"/>
    <property type="molecule type" value="Genomic_DNA"/>
</dbReference>
<sequence>MNRSRNLWSVEEDNTLRRLVESCEKGKVDWRVIASYLPGRNNKDCRKRWHYRVSATMNLGPWSQSEDELLKMGIHRHGTHWSRVAQVVGTRNGDQCFKRWNDVLDPAIDRSPWTREEDRILLLAIGEYGRAWKMIVDTYFPGRTGLDAKNRHRQLTRKRKRESKPATKITKTIKKEQQPQQQFTSVQSPLPQLTPSSLSPSLSAVGTPSIIIPQQHINLPTRNPEMHLHLHDQLLGSDDATTERSLSVPPGSSSSYWEVPLEGLFSPPLPTATPETPYSSCSSLSTSHYEGSLSGFKTEPHQYENGELLMHQMPG</sequence>
<gene>
    <name evidence="8" type="ORF">BHQ10_008091</name>
</gene>
<accession>A0A364L8G7</accession>
<dbReference type="InterPro" id="IPR051575">
    <property type="entry name" value="Myb-like_DNA-bd"/>
</dbReference>